<reference evidence="1" key="1">
    <citation type="submission" date="2021-03" db="EMBL/GenBank/DDBJ databases">
        <title>Human Oral Microbial Genomes.</title>
        <authorList>
            <person name="Johnston C.D."/>
            <person name="Chen T."/>
            <person name="Dewhirst F.E."/>
        </authorList>
    </citation>
    <scope>NUCLEOTIDE SEQUENCE</scope>
    <source>
        <strain evidence="1">F0714</strain>
    </source>
</reference>
<name>A0AB37I2S9_9ACTN</name>
<evidence type="ECO:0008006" key="3">
    <source>
        <dbReference type="Google" id="ProtNLM"/>
    </source>
</evidence>
<dbReference type="EMBL" id="CP072385">
    <property type="protein sequence ID" value="QUC11298.1"/>
    <property type="molecule type" value="Genomic_DNA"/>
</dbReference>
<proteinExistence type="predicted"/>
<protein>
    <recommendedName>
        <fullName evidence="3">WXG100 family type VII secretion target</fullName>
    </recommendedName>
</protein>
<accession>A0AB37I2S9</accession>
<dbReference type="SUPFAM" id="SSF140453">
    <property type="entry name" value="EsxAB dimer-like"/>
    <property type="match status" value="1"/>
</dbReference>
<gene>
    <name evidence="1" type="ORF">J5A53_00900</name>
</gene>
<evidence type="ECO:0000313" key="1">
    <source>
        <dbReference type="EMBL" id="QUC11298.1"/>
    </source>
</evidence>
<dbReference type="AlphaFoldDB" id="A0AB37I2S9"/>
<dbReference type="Proteomes" id="UP000677180">
    <property type="component" value="Chromosome"/>
</dbReference>
<dbReference type="InterPro" id="IPR036689">
    <property type="entry name" value="ESAT-6-like_sf"/>
</dbReference>
<dbReference type="RefSeq" id="WP_014847933.1">
    <property type="nucleotide sequence ID" value="NZ_CAJZDL010000019.1"/>
</dbReference>
<organism evidence="1 2">
    <name type="scientific">Arachnia propionica</name>
    <dbReference type="NCBI Taxonomy" id="1750"/>
    <lineage>
        <taxon>Bacteria</taxon>
        <taxon>Bacillati</taxon>
        <taxon>Actinomycetota</taxon>
        <taxon>Actinomycetes</taxon>
        <taxon>Propionibacteriales</taxon>
        <taxon>Propionibacteriaceae</taxon>
        <taxon>Arachnia</taxon>
    </lineage>
</organism>
<evidence type="ECO:0000313" key="2">
    <source>
        <dbReference type="Proteomes" id="UP000677180"/>
    </source>
</evidence>
<sequence length="110" mass="11694">MYFKMTDGALPTLNKQTGASHEDIGSLIKDLIASVAPLEGKFDGEGYVQFQNFKMNADQITVDLQNAFGSVGEGQAGMQTAFTTGTDEMVTNARTTEGSADYSTANFHGA</sequence>